<dbReference type="PROSITE" id="PS51078">
    <property type="entry name" value="ICLR_ED"/>
    <property type="match status" value="1"/>
</dbReference>
<dbReference type="InterPro" id="IPR036390">
    <property type="entry name" value="WH_DNA-bd_sf"/>
</dbReference>
<name>A0A4Q7N894_9BURK</name>
<gene>
    <name evidence="6" type="ORF">EV675_4722</name>
</gene>
<keyword evidence="1" id="KW-0805">Transcription regulation</keyword>
<dbReference type="Gene3D" id="3.30.450.40">
    <property type="match status" value="1"/>
</dbReference>
<reference evidence="6 7" key="1">
    <citation type="submission" date="2019-02" db="EMBL/GenBank/DDBJ databases">
        <title>Genomic Encyclopedia of Type Strains, Phase IV (KMG-IV): sequencing the most valuable type-strain genomes for metagenomic binning, comparative biology and taxonomic classification.</title>
        <authorList>
            <person name="Goeker M."/>
        </authorList>
    </citation>
    <scope>NUCLEOTIDE SEQUENCE [LARGE SCALE GENOMIC DNA]</scope>
    <source>
        <strain evidence="6 7">K24</strain>
    </source>
</reference>
<evidence type="ECO:0000259" key="5">
    <source>
        <dbReference type="PROSITE" id="PS51078"/>
    </source>
</evidence>
<dbReference type="Pfam" id="PF09339">
    <property type="entry name" value="HTH_IclR"/>
    <property type="match status" value="1"/>
</dbReference>
<dbReference type="Pfam" id="PF01614">
    <property type="entry name" value="IclR_C"/>
    <property type="match status" value="1"/>
</dbReference>
<dbReference type="AlphaFoldDB" id="A0A4Q7N894"/>
<keyword evidence="2" id="KW-0238">DNA-binding</keyword>
<accession>A0A4Q7N894</accession>
<organism evidence="6 7">
    <name type="scientific">Pigmentiphaga kullae</name>
    <dbReference type="NCBI Taxonomy" id="151784"/>
    <lineage>
        <taxon>Bacteria</taxon>
        <taxon>Pseudomonadati</taxon>
        <taxon>Pseudomonadota</taxon>
        <taxon>Betaproteobacteria</taxon>
        <taxon>Burkholderiales</taxon>
        <taxon>Alcaligenaceae</taxon>
        <taxon>Pigmentiphaga</taxon>
    </lineage>
</organism>
<dbReference type="GO" id="GO:0003677">
    <property type="term" value="F:DNA binding"/>
    <property type="evidence" value="ECO:0007669"/>
    <property type="project" value="UniProtKB-KW"/>
</dbReference>
<evidence type="ECO:0000256" key="2">
    <source>
        <dbReference type="ARBA" id="ARBA00023125"/>
    </source>
</evidence>
<dbReference type="SMART" id="SM00346">
    <property type="entry name" value="HTH_ICLR"/>
    <property type="match status" value="1"/>
</dbReference>
<dbReference type="PANTHER" id="PTHR30136:SF24">
    <property type="entry name" value="HTH-TYPE TRANSCRIPTIONAL REPRESSOR ALLR"/>
    <property type="match status" value="1"/>
</dbReference>
<feature type="domain" description="IclR-ED" evidence="5">
    <location>
        <begin position="64"/>
        <end position="245"/>
    </location>
</feature>
<keyword evidence="7" id="KW-1185">Reference proteome</keyword>
<dbReference type="GO" id="GO:0003700">
    <property type="term" value="F:DNA-binding transcription factor activity"/>
    <property type="evidence" value="ECO:0007669"/>
    <property type="project" value="TreeGrafter"/>
</dbReference>
<dbReference type="InterPro" id="IPR005471">
    <property type="entry name" value="Tscrpt_reg_IclR_N"/>
</dbReference>
<dbReference type="SUPFAM" id="SSF55781">
    <property type="entry name" value="GAF domain-like"/>
    <property type="match status" value="1"/>
</dbReference>
<dbReference type="Gene3D" id="1.10.10.10">
    <property type="entry name" value="Winged helix-like DNA-binding domain superfamily/Winged helix DNA-binding domain"/>
    <property type="match status" value="1"/>
</dbReference>
<dbReference type="RefSeq" id="WP_130360574.1">
    <property type="nucleotide sequence ID" value="NZ_SGXC01000003.1"/>
</dbReference>
<dbReference type="GO" id="GO:0045892">
    <property type="term" value="P:negative regulation of DNA-templated transcription"/>
    <property type="evidence" value="ECO:0007669"/>
    <property type="project" value="TreeGrafter"/>
</dbReference>
<dbReference type="InterPro" id="IPR036388">
    <property type="entry name" value="WH-like_DNA-bd_sf"/>
</dbReference>
<dbReference type="EMBL" id="SGXC01000003">
    <property type="protein sequence ID" value="RZS78081.1"/>
    <property type="molecule type" value="Genomic_DNA"/>
</dbReference>
<dbReference type="InterPro" id="IPR050707">
    <property type="entry name" value="HTH_MetabolicPath_Reg"/>
</dbReference>
<keyword evidence="3" id="KW-0804">Transcription</keyword>
<evidence type="ECO:0000256" key="3">
    <source>
        <dbReference type="ARBA" id="ARBA00023163"/>
    </source>
</evidence>
<protein>
    <submittedName>
        <fullName evidence="6">IclR family transcriptional regulator</fullName>
    </submittedName>
</protein>
<evidence type="ECO:0000313" key="6">
    <source>
        <dbReference type="EMBL" id="RZS78081.1"/>
    </source>
</evidence>
<dbReference type="OrthoDB" id="8858707at2"/>
<dbReference type="InterPro" id="IPR029016">
    <property type="entry name" value="GAF-like_dom_sf"/>
</dbReference>
<feature type="domain" description="HTH iclR-type" evidence="4">
    <location>
        <begin position="2"/>
        <end position="70"/>
    </location>
</feature>
<dbReference type="PANTHER" id="PTHR30136">
    <property type="entry name" value="HELIX-TURN-HELIX TRANSCRIPTIONAL REGULATOR, ICLR FAMILY"/>
    <property type="match status" value="1"/>
</dbReference>
<dbReference type="Proteomes" id="UP000292445">
    <property type="component" value="Unassembled WGS sequence"/>
</dbReference>
<evidence type="ECO:0000256" key="1">
    <source>
        <dbReference type="ARBA" id="ARBA00023015"/>
    </source>
</evidence>
<dbReference type="SUPFAM" id="SSF46785">
    <property type="entry name" value="Winged helix' DNA-binding domain"/>
    <property type="match status" value="1"/>
</dbReference>
<dbReference type="PROSITE" id="PS51077">
    <property type="entry name" value="HTH_ICLR"/>
    <property type="match status" value="1"/>
</dbReference>
<comment type="caution">
    <text evidence="6">The sequence shown here is derived from an EMBL/GenBank/DDBJ whole genome shotgun (WGS) entry which is preliminary data.</text>
</comment>
<dbReference type="InterPro" id="IPR014757">
    <property type="entry name" value="Tscrpt_reg_IclR_C"/>
</dbReference>
<evidence type="ECO:0000259" key="4">
    <source>
        <dbReference type="PROSITE" id="PS51077"/>
    </source>
</evidence>
<evidence type="ECO:0000313" key="7">
    <source>
        <dbReference type="Proteomes" id="UP000292445"/>
    </source>
</evidence>
<proteinExistence type="predicted"/>
<sequence length="247" mass="26702">MDKTVIKAFQVFERLCQHDGPVSLSELTRETELQKSNVHRLLNTLMHLGYVCQMPDASYMPTLKTWTLGSSIRERYNVAALARPALMALRDELGETSYLAALDRDSIVYLDVVEGTHRIRVNAKTGGQAPMHATASGKVLLAFSSGSELDALAEPYPSFGPNTPTTRAALEKIMAKVRRDGYAVNNEEWAEGVMGISVPIRDAGGECVAAIGVTGLAVRLAKAPPKRIIALLQEHAQAISATLGFPG</sequence>